<feature type="chain" id="PRO_5043804547" evidence="2">
    <location>
        <begin position="25"/>
        <end position="306"/>
    </location>
</feature>
<dbReference type="PROSITE" id="PS51257">
    <property type="entry name" value="PROKAR_LIPOPROTEIN"/>
    <property type="match status" value="1"/>
</dbReference>
<gene>
    <name evidence="4" type="ORF">OHU69_21820</name>
</gene>
<feature type="compositionally biased region" description="Low complexity" evidence="1">
    <location>
        <begin position="45"/>
        <end position="61"/>
    </location>
</feature>
<reference evidence="4" key="1">
    <citation type="submission" date="2022-10" db="EMBL/GenBank/DDBJ databases">
        <title>The complete genomes of actinobacterial strains from the NBC collection.</title>
        <authorList>
            <person name="Joergensen T.S."/>
            <person name="Alvarez Arevalo M."/>
            <person name="Sterndorff E.B."/>
            <person name="Faurdal D."/>
            <person name="Vuksanovic O."/>
            <person name="Mourched A.-S."/>
            <person name="Charusanti P."/>
            <person name="Shaw S."/>
            <person name="Blin K."/>
            <person name="Weber T."/>
        </authorList>
    </citation>
    <scope>NUCLEOTIDE SEQUENCE</scope>
    <source>
        <strain evidence="4">NBC_00119</strain>
    </source>
</reference>
<feature type="signal peptide" evidence="2">
    <location>
        <begin position="1"/>
        <end position="24"/>
    </location>
</feature>
<dbReference type="GO" id="GO:0016740">
    <property type="term" value="F:transferase activity"/>
    <property type="evidence" value="ECO:0007669"/>
    <property type="project" value="InterPro"/>
</dbReference>
<dbReference type="PANTHER" id="PTHR38589:SF1">
    <property type="entry name" value="BLR0621 PROTEIN"/>
    <property type="match status" value="1"/>
</dbReference>
<evidence type="ECO:0000259" key="3">
    <source>
        <dbReference type="Pfam" id="PF03734"/>
    </source>
</evidence>
<dbReference type="EMBL" id="CP108195">
    <property type="protein sequence ID" value="WTS13454.1"/>
    <property type="molecule type" value="Genomic_DNA"/>
</dbReference>
<evidence type="ECO:0000256" key="2">
    <source>
        <dbReference type="SAM" id="SignalP"/>
    </source>
</evidence>
<organism evidence="4">
    <name type="scientific">Streptomyces sp. NBC_00119</name>
    <dbReference type="NCBI Taxonomy" id="2975659"/>
    <lineage>
        <taxon>Bacteria</taxon>
        <taxon>Bacillati</taxon>
        <taxon>Actinomycetota</taxon>
        <taxon>Actinomycetes</taxon>
        <taxon>Kitasatosporales</taxon>
        <taxon>Streptomycetaceae</taxon>
        <taxon>Streptomyces</taxon>
    </lineage>
</organism>
<evidence type="ECO:0000313" key="4">
    <source>
        <dbReference type="EMBL" id="WTS13454.1"/>
    </source>
</evidence>
<name>A0AAU1U9W9_9ACTN</name>
<dbReference type="InterPro" id="IPR005490">
    <property type="entry name" value="LD_TPept_cat_dom"/>
</dbReference>
<keyword evidence="2" id="KW-0732">Signal</keyword>
<feature type="region of interest" description="Disordered" evidence="1">
    <location>
        <begin position="155"/>
        <end position="178"/>
    </location>
</feature>
<dbReference type="AlphaFoldDB" id="A0AAU1U9W9"/>
<dbReference type="Pfam" id="PF03734">
    <property type="entry name" value="YkuD"/>
    <property type="match status" value="1"/>
</dbReference>
<proteinExistence type="predicted"/>
<protein>
    <submittedName>
        <fullName evidence="4">L,D-transpeptidase family protein</fullName>
    </submittedName>
</protein>
<sequence>MLPVSRCRTGIVSAGAVLLLAATAACGHQDKPGASGADQVRAEDAGAAAAPASTSPSPSASKKSKQPKKASPSGSPSASASKSASATSSAGSPAKSGATGSKAPAPGSAPDFPVPVEVGNATQVITVKSSGSYATVTAWAKGSAGWKSVLSTSAGRVGSNGVVPGSTRRQSTYTTPSGTYTLTEGFGVEAGGTNMPYTRVNSTHWWVEDSESKFYNSMHSAAGADFPLTESGDRGSEHLVNYPTQYAKALVINFNRWPAVPGRGAGIFLHVNGSGATAGCVSVPRATMDRIMSWVQPGAHPRIAIG</sequence>
<feature type="domain" description="L,D-TPase catalytic" evidence="3">
    <location>
        <begin position="156"/>
        <end position="299"/>
    </location>
</feature>
<feature type="region of interest" description="Disordered" evidence="1">
    <location>
        <begin position="29"/>
        <end position="111"/>
    </location>
</feature>
<accession>A0AAU1U9W9</accession>
<dbReference type="PANTHER" id="PTHR38589">
    <property type="entry name" value="BLR0621 PROTEIN"/>
    <property type="match status" value="1"/>
</dbReference>
<evidence type="ECO:0000256" key="1">
    <source>
        <dbReference type="SAM" id="MobiDB-lite"/>
    </source>
</evidence>
<feature type="compositionally biased region" description="Low complexity" evidence="1">
    <location>
        <begin position="69"/>
        <end position="103"/>
    </location>
</feature>